<dbReference type="AlphaFoldDB" id="A0AAW2AWU4"/>
<evidence type="ECO:0008006" key="3">
    <source>
        <dbReference type="Google" id="ProtNLM"/>
    </source>
</evidence>
<dbReference type="SUPFAM" id="SSF53098">
    <property type="entry name" value="Ribonuclease H-like"/>
    <property type="match status" value="1"/>
</dbReference>
<sequence>MKGKHNSVSSRLRNDLPGITVQRCVCHSLHLCASEACKQLPRRCKDLARDIYGYFKNNFCHVEPHKLLKPSQTRWLSLSEVVKRVSAQWNALRLFFTDQWLEARLTAAENIFRSLNDESLCLYYCFLEWVLPKFTDLNQYFQSEKVVITSLKSKVCETYTDLLLTFMDRDYVLRTIESNRHK</sequence>
<name>A0AAW2AWU4_CULAL</name>
<dbReference type="Proteomes" id="UP001479290">
    <property type="component" value="Unassembled WGS sequence"/>
</dbReference>
<keyword evidence="2" id="KW-1185">Reference proteome</keyword>
<evidence type="ECO:0000313" key="2">
    <source>
        <dbReference type="Proteomes" id="UP001479290"/>
    </source>
</evidence>
<proteinExistence type="predicted"/>
<accession>A0AAW2AWU4</accession>
<evidence type="ECO:0000313" key="1">
    <source>
        <dbReference type="EMBL" id="KAK9977095.1"/>
    </source>
</evidence>
<protein>
    <recommendedName>
        <fullName evidence="3">Transposase</fullName>
    </recommendedName>
</protein>
<dbReference type="PANTHER" id="PTHR37162:SF1">
    <property type="entry name" value="BED-TYPE DOMAIN-CONTAINING PROTEIN"/>
    <property type="match status" value="1"/>
</dbReference>
<dbReference type="EMBL" id="JAWDJR010000003">
    <property type="protein sequence ID" value="KAK9977095.1"/>
    <property type="molecule type" value="Genomic_DNA"/>
</dbReference>
<reference evidence="1 2" key="1">
    <citation type="submission" date="2024-05" db="EMBL/GenBank/DDBJ databases">
        <title>A high-quality chromosomal-level genome assembly of Topmouth culter (Culter alburnus).</title>
        <authorList>
            <person name="Zhao H."/>
        </authorList>
    </citation>
    <scope>NUCLEOTIDE SEQUENCE [LARGE SCALE GENOMIC DNA]</scope>
    <source>
        <strain evidence="1">CATC2023</strain>
        <tissue evidence="1">Muscle</tissue>
    </source>
</reference>
<dbReference type="PANTHER" id="PTHR37162">
    <property type="entry name" value="HAT FAMILY DIMERISATION DOMAINCONTAINING PROTEIN-RELATED"/>
    <property type="match status" value="1"/>
</dbReference>
<comment type="caution">
    <text evidence="1">The sequence shown here is derived from an EMBL/GenBank/DDBJ whole genome shotgun (WGS) entry which is preliminary data.</text>
</comment>
<gene>
    <name evidence="1" type="ORF">ABG768_018916</name>
</gene>
<organism evidence="1 2">
    <name type="scientific">Culter alburnus</name>
    <name type="common">Topmouth culter</name>
    <dbReference type="NCBI Taxonomy" id="194366"/>
    <lineage>
        <taxon>Eukaryota</taxon>
        <taxon>Metazoa</taxon>
        <taxon>Chordata</taxon>
        <taxon>Craniata</taxon>
        <taxon>Vertebrata</taxon>
        <taxon>Euteleostomi</taxon>
        <taxon>Actinopterygii</taxon>
        <taxon>Neopterygii</taxon>
        <taxon>Teleostei</taxon>
        <taxon>Ostariophysi</taxon>
        <taxon>Cypriniformes</taxon>
        <taxon>Xenocyprididae</taxon>
        <taxon>Xenocypridinae</taxon>
        <taxon>Culter</taxon>
    </lineage>
</organism>
<dbReference type="InterPro" id="IPR012337">
    <property type="entry name" value="RNaseH-like_sf"/>
</dbReference>